<evidence type="ECO:0000259" key="8">
    <source>
        <dbReference type="Pfam" id="PF19360"/>
    </source>
</evidence>
<keyword evidence="3 6" id="KW-0812">Transmembrane</keyword>
<evidence type="ECO:0000313" key="9">
    <source>
        <dbReference type="EMBL" id="KOF15533.1"/>
    </source>
</evidence>
<feature type="domain" description="Type II secretion system protein TadB-like N-terminal" evidence="8">
    <location>
        <begin position="4"/>
        <end position="132"/>
    </location>
</feature>
<evidence type="ECO:0000256" key="4">
    <source>
        <dbReference type="ARBA" id="ARBA00022989"/>
    </source>
</evidence>
<evidence type="ECO:0000256" key="1">
    <source>
        <dbReference type="ARBA" id="ARBA00004651"/>
    </source>
</evidence>
<dbReference type="RefSeq" id="WP_053251030.1">
    <property type="nucleotide sequence ID" value="NZ_LGAP01000018.1"/>
</dbReference>
<feature type="transmembrane region" description="Helical" evidence="6">
    <location>
        <begin position="289"/>
        <end position="310"/>
    </location>
</feature>
<feature type="domain" description="Type II secretion system protein GspF" evidence="7">
    <location>
        <begin position="153"/>
        <end position="274"/>
    </location>
</feature>
<dbReference type="InterPro" id="IPR042094">
    <property type="entry name" value="T2SS_GspF_sf"/>
</dbReference>
<gene>
    <name evidence="9" type="ORF">AC244_22440</name>
</gene>
<evidence type="ECO:0000256" key="6">
    <source>
        <dbReference type="SAM" id="Phobius"/>
    </source>
</evidence>
<dbReference type="Proteomes" id="UP000037425">
    <property type="component" value="Unassembled WGS sequence"/>
</dbReference>
<feature type="transmembrane region" description="Helical" evidence="6">
    <location>
        <begin position="114"/>
        <end position="132"/>
    </location>
</feature>
<comment type="caution">
    <text evidence="9">The sequence shown here is derived from an EMBL/GenBank/DDBJ whole genome shotgun (WGS) entry which is preliminary data.</text>
</comment>
<comment type="subcellular location">
    <subcellularLocation>
        <location evidence="1">Cell membrane</location>
        <topology evidence="1">Multi-pass membrane protein</topology>
    </subcellularLocation>
</comment>
<dbReference type="Gene3D" id="1.20.81.30">
    <property type="entry name" value="Type II secretion system (T2SS), domain F"/>
    <property type="match status" value="1"/>
</dbReference>
<dbReference type="AlphaFoldDB" id="A0A0L8BLS3"/>
<proteinExistence type="predicted"/>
<dbReference type="GO" id="GO:0005886">
    <property type="term" value="C:plasma membrane"/>
    <property type="evidence" value="ECO:0007669"/>
    <property type="project" value="UniProtKB-SubCell"/>
</dbReference>
<evidence type="ECO:0000256" key="3">
    <source>
        <dbReference type="ARBA" id="ARBA00022692"/>
    </source>
</evidence>
<reference evidence="10" key="1">
    <citation type="submission" date="2015-07" db="EMBL/GenBank/DDBJ databases">
        <title>Whole genome sequence of an Ensifer adhaerens strain isolated from a cave pool in the Wind Cave National Park.</title>
        <authorList>
            <person name="Eng W.W.H."/>
            <person name="Gan H.M."/>
            <person name="Barton H.A."/>
            <person name="Savka M.A."/>
        </authorList>
    </citation>
    <scope>NUCLEOTIDE SEQUENCE [LARGE SCALE GENOMIC DNA]</scope>
    <source>
        <strain evidence="10">SD006</strain>
    </source>
</reference>
<evidence type="ECO:0000256" key="2">
    <source>
        <dbReference type="ARBA" id="ARBA00022475"/>
    </source>
</evidence>
<dbReference type="PANTHER" id="PTHR35007:SF1">
    <property type="entry name" value="PILUS ASSEMBLY PROTEIN"/>
    <property type="match status" value="1"/>
</dbReference>
<evidence type="ECO:0000313" key="10">
    <source>
        <dbReference type="Proteomes" id="UP000037425"/>
    </source>
</evidence>
<protein>
    <submittedName>
        <fullName evidence="9">Pilus assembly protein TadB</fullName>
    </submittedName>
</protein>
<keyword evidence="4 6" id="KW-1133">Transmembrane helix</keyword>
<dbReference type="PANTHER" id="PTHR35007">
    <property type="entry name" value="INTEGRAL MEMBRANE PROTEIN-RELATED"/>
    <property type="match status" value="1"/>
</dbReference>
<accession>A0A0L8BLS3</accession>
<evidence type="ECO:0000256" key="5">
    <source>
        <dbReference type="ARBA" id="ARBA00023136"/>
    </source>
</evidence>
<feature type="transmembrane region" description="Helical" evidence="6">
    <location>
        <begin position="6"/>
        <end position="26"/>
    </location>
</feature>
<dbReference type="PATRIC" id="fig|106592.7.peg.2352"/>
<sequence>MSLLLLYAAVFIAVLVSAEALLRSFFTKSERQRAVNHRLSLLDESDDHRKTYRDMLKERGADEDWRSLPLMQFIRQFYTQSGIKFDPRRFVLYAIAGGLFIWLIVQFLVPSNVIRVPVSLAICLLIPVLVVWRARAKRIRKFTQKLPEALDVANRSLAAGHPLPAAIALVAREMPDPVGTEFGLLSDELTYGVTLDDALANLSDRVGAEDLNLLAISLSVQAGTGGNLVEILQNLSKTLRDRSMLKAKVKAISSEGRITAIFMSLYPFLLYAMIKALSPTYFDPLWNSAHATTVVAVLFAIMAVGNVILYKMVNFEY</sequence>
<dbReference type="InterPro" id="IPR018076">
    <property type="entry name" value="T2SS_GspF_dom"/>
</dbReference>
<dbReference type="Pfam" id="PF00482">
    <property type="entry name" value="T2SSF"/>
    <property type="match status" value="1"/>
</dbReference>
<feature type="transmembrane region" description="Helical" evidence="6">
    <location>
        <begin position="90"/>
        <end position="108"/>
    </location>
</feature>
<dbReference type="EMBL" id="LGAP01000018">
    <property type="protein sequence ID" value="KOF15533.1"/>
    <property type="molecule type" value="Genomic_DNA"/>
</dbReference>
<dbReference type="Pfam" id="PF19360">
    <property type="entry name" value="TadB_TadC_N"/>
    <property type="match status" value="1"/>
</dbReference>
<dbReference type="OrthoDB" id="9803381at2"/>
<dbReference type="InterPro" id="IPR045824">
    <property type="entry name" value="T2SS_TadB-like_N"/>
</dbReference>
<keyword evidence="5 6" id="KW-0472">Membrane</keyword>
<evidence type="ECO:0000259" key="7">
    <source>
        <dbReference type="Pfam" id="PF00482"/>
    </source>
</evidence>
<keyword evidence="2" id="KW-1003">Cell membrane</keyword>
<feature type="transmembrane region" description="Helical" evidence="6">
    <location>
        <begin position="258"/>
        <end position="277"/>
    </location>
</feature>
<organism evidence="9 10">
    <name type="scientific">Ensifer adhaerens</name>
    <name type="common">Sinorhizobium morelense</name>
    <dbReference type="NCBI Taxonomy" id="106592"/>
    <lineage>
        <taxon>Bacteria</taxon>
        <taxon>Pseudomonadati</taxon>
        <taxon>Pseudomonadota</taxon>
        <taxon>Alphaproteobacteria</taxon>
        <taxon>Hyphomicrobiales</taxon>
        <taxon>Rhizobiaceae</taxon>
        <taxon>Sinorhizobium/Ensifer group</taxon>
        <taxon>Ensifer</taxon>
    </lineage>
</organism>
<name>A0A0L8BLS3_ENSAD</name>